<dbReference type="Pfam" id="PF06073">
    <property type="entry name" value="DUF934"/>
    <property type="match status" value="1"/>
</dbReference>
<dbReference type="RefSeq" id="WP_067234831.1">
    <property type="nucleotide sequence ID" value="NZ_LZMZ01000005.1"/>
</dbReference>
<sequence>MPLIDRTHIIESDAFYPADSSARQFIDLTDAVQGVALQPDAREIVYSLMPLALLTEDASADDNKTAKAKQAARKQQFAARLPTLIDDIAYLAANTTDGQRVTLLLSGDTDYQAVAHALPQILPHIDAVTIYFAGFRDGRGYSLAQSMRMHPDFGDTTLRAFGDILPDTLELLVQVGFSQFIIDEQAFNDAWFAYFDSIRHPYDGRSAQELPMFSRAQAK</sequence>
<dbReference type="AlphaFoldDB" id="A0A1B8QFA8"/>
<protein>
    <submittedName>
        <fullName evidence="1">Uncharacterized protein</fullName>
    </submittedName>
</protein>
<reference evidence="1 2" key="1">
    <citation type="submission" date="2016-06" db="EMBL/GenBank/DDBJ databases">
        <title>Draft genome of Moraxella atlantae CCUG 66109.</title>
        <authorList>
            <person name="Salva-Serra F."/>
            <person name="Engstrom-Jakobsson H."/>
            <person name="Thorell K."/>
            <person name="Gonzales-Siles L."/>
            <person name="Karlsson R."/>
            <person name="Boulund F."/>
            <person name="Engstrand L."/>
            <person name="Kristiansson E."/>
            <person name="Moore E."/>
        </authorList>
    </citation>
    <scope>NUCLEOTIDE SEQUENCE [LARGE SCALE GENOMIC DNA]</scope>
    <source>
        <strain evidence="1 2">CCUG 66109</strain>
    </source>
</reference>
<dbReference type="STRING" id="34059.A9308_03510"/>
<dbReference type="InterPro" id="IPR008318">
    <property type="entry name" value="UCP030820"/>
</dbReference>
<dbReference type="OrthoDB" id="9800421at2"/>
<organism evidence="1 2">
    <name type="scientific">Faucicola atlantae</name>
    <dbReference type="NCBI Taxonomy" id="34059"/>
    <lineage>
        <taxon>Bacteria</taxon>
        <taxon>Pseudomonadati</taxon>
        <taxon>Pseudomonadota</taxon>
        <taxon>Gammaproteobacteria</taxon>
        <taxon>Moraxellales</taxon>
        <taxon>Moraxellaceae</taxon>
        <taxon>Faucicola</taxon>
    </lineage>
</organism>
<accession>A0A1B8QFA8</accession>
<gene>
    <name evidence="1" type="ORF">A9308_03510</name>
</gene>
<dbReference type="EMBL" id="LZMZ01000005">
    <property type="protein sequence ID" value="OBX80614.1"/>
    <property type="molecule type" value="Genomic_DNA"/>
</dbReference>
<evidence type="ECO:0000313" key="2">
    <source>
        <dbReference type="Proteomes" id="UP000092508"/>
    </source>
</evidence>
<dbReference type="Proteomes" id="UP000092508">
    <property type="component" value="Unassembled WGS sequence"/>
</dbReference>
<evidence type="ECO:0000313" key="1">
    <source>
        <dbReference type="EMBL" id="OBX80614.1"/>
    </source>
</evidence>
<name>A0A1B8QFA8_9GAMM</name>
<comment type="caution">
    <text evidence="1">The sequence shown here is derived from an EMBL/GenBank/DDBJ whole genome shotgun (WGS) entry which is preliminary data.</text>
</comment>
<proteinExistence type="predicted"/>